<feature type="signal peptide" evidence="4">
    <location>
        <begin position="1"/>
        <end position="20"/>
    </location>
</feature>
<evidence type="ECO:0000256" key="2">
    <source>
        <dbReference type="ARBA" id="ARBA00022525"/>
    </source>
</evidence>
<sequence length="248" mass="27318">MRKKLSALLLAALSVASVLATTGTAAATESVGRIGGFIWWDRNGNGSWLDSGEPRREGAKIIAHHVGTNVDFVTFTDANGEYDLKNLPLGTYQVHAVDDGYYTTTGWNTHERTLTDDRPGSEVFGHQGTRLHGRAWTDIDGDGIREAEDLLREATFTLKGQTDHEGPISRTATTVNGEYYFEDLPSGTFTMETPGVSGLTATRYQAGDYWPNWYRNNDFTGTDLLKTEPFTMYAADYEPNIDAGFTTP</sequence>
<dbReference type="Proteomes" id="UP000656548">
    <property type="component" value="Unassembled WGS sequence"/>
</dbReference>
<dbReference type="Pfam" id="PF17210">
    <property type="entry name" value="SdrD_B"/>
    <property type="match status" value="2"/>
</dbReference>
<reference evidence="6 7" key="1">
    <citation type="submission" date="2020-10" db="EMBL/GenBank/DDBJ databases">
        <title>Sequencing the genomes of 1000 actinobacteria strains.</title>
        <authorList>
            <person name="Klenk H.-P."/>
        </authorList>
    </citation>
    <scope>NUCLEOTIDE SEQUENCE [LARGE SCALE GENOMIC DNA]</scope>
    <source>
        <strain evidence="6 7">DSM 46661</strain>
    </source>
</reference>
<comment type="caution">
    <text evidence="6">The sequence shown here is derived from an EMBL/GenBank/DDBJ whole genome shotgun (WGS) entry which is preliminary data.</text>
</comment>
<evidence type="ECO:0000256" key="3">
    <source>
        <dbReference type="ARBA" id="ARBA00022729"/>
    </source>
</evidence>
<dbReference type="RefSeq" id="WP_192741047.1">
    <property type="nucleotide sequence ID" value="NZ_JADBEJ010000001.1"/>
</dbReference>
<keyword evidence="3 4" id="KW-0732">Signal</keyword>
<evidence type="ECO:0000313" key="7">
    <source>
        <dbReference type="Proteomes" id="UP000656548"/>
    </source>
</evidence>
<dbReference type="SUPFAM" id="SSF117074">
    <property type="entry name" value="Hypothetical protein PA1324"/>
    <property type="match status" value="2"/>
</dbReference>
<gene>
    <name evidence="6" type="ORF">H4W30_000198</name>
</gene>
<evidence type="ECO:0000259" key="5">
    <source>
        <dbReference type="Pfam" id="PF17210"/>
    </source>
</evidence>
<proteinExistence type="predicted"/>
<name>A0ABR9KXS4_9PSEU</name>
<feature type="domain" description="SD-repeat containing protein B" evidence="5">
    <location>
        <begin position="134"/>
        <end position="245"/>
    </location>
</feature>
<dbReference type="InterPro" id="IPR051417">
    <property type="entry name" value="SDr/BOS_complex"/>
</dbReference>
<dbReference type="Gene3D" id="2.60.40.10">
    <property type="entry name" value="Immunoglobulins"/>
    <property type="match status" value="2"/>
</dbReference>
<dbReference type="InterPro" id="IPR013783">
    <property type="entry name" value="Ig-like_fold"/>
</dbReference>
<organism evidence="6 7">
    <name type="scientific">Amycolatopsis roodepoortensis</name>
    <dbReference type="NCBI Taxonomy" id="700274"/>
    <lineage>
        <taxon>Bacteria</taxon>
        <taxon>Bacillati</taxon>
        <taxon>Actinomycetota</taxon>
        <taxon>Actinomycetes</taxon>
        <taxon>Pseudonocardiales</taxon>
        <taxon>Pseudonocardiaceae</taxon>
        <taxon>Amycolatopsis</taxon>
    </lineage>
</organism>
<protein>
    <recommendedName>
        <fullName evidence="5">SD-repeat containing protein B domain-containing protein</fullName>
    </recommendedName>
</protein>
<keyword evidence="7" id="KW-1185">Reference proteome</keyword>
<comment type="subcellular location">
    <subcellularLocation>
        <location evidence="1">Secreted</location>
    </subcellularLocation>
</comment>
<evidence type="ECO:0000256" key="4">
    <source>
        <dbReference type="SAM" id="SignalP"/>
    </source>
</evidence>
<keyword evidence="2" id="KW-0964">Secreted</keyword>
<feature type="domain" description="SD-repeat containing protein B" evidence="5">
    <location>
        <begin position="33"/>
        <end position="111"/>
    </location>
</feature>
<accession>A0ABR9KXS4</accession>
<feature type="chain" id="PRO_5045282760" description="SD-repeat containing protein B domain-containing protein" evidence="4">
    <location>
        <begin position="21"/>
        <end position="248"/>
    </location>
</feature>
<dbReference type="PANTHER" id="PTHR23303:SF15">
    <property type="entry name" value="COLOSSIN-A"/>
    <property type="match status" value="1"/>
</dbReference>
<evidence type="ECO:0000256" key="1">
    <source>
        <dbReference type="ARBA" id="ARBA00004613"/>
    </source>
</evidence>
<dbReference type="EMBL" id="JADBEJ010000001">
    <property type="protein sequence ID" value="MBE1573169.1"/>
    <property type="molecule type" value="Genomic_DNA"/>
</dbReference>
<evidence type="ECO:0000313" key="6">
    <source>
        <dbReference type="EMBL" id="MBE1573169.1"/>
    </source>
</evidence>
<dbReference type="PANTHER" id="PTHR23303">
    <property type="entry name" value="CARBOXYPEPTIDASE REGULATORY REGION-CONTAINING"/>
    <property type="match status" value="1"/>
</dbReference>
<dbReference type="InterPro" id="IPR033764">
    <property type="entry name" value="Sdr_B"/>
</dbReference>